<protein>
    <submittedName>
        <fullName evidence="2">10408_t:CDS:1</fullName>
    </submittedName>
</protein>
<keyword evidence="1" id="KW-0472">Membrane</keyword>
<dbReference type="Proteomes" id="UP000789508">
    <property type="component" value="Unassembled WGS sequence"/>
</dbReference>
<feature type="transmembrane region" description="Helical" evidence="1">
    <location>
        <begin position="6"/>
        <end position="25"/>
    </location>
</feature>
<proteinExistence type="predicted"/>
<sequence>MKNLTLILVFTIVTFSIFTFAIALPKWKRETILRRAAAVDRTIIKRSSLLDRDRDCPTGYFSCPNNDGCCPVDETCLPGGPPYRCSGSCTADDTLCGDGTCCDKDRTCASDGYCAPR</sequence>
<evidence type="ECO:0000256" key="1">
    <source>
        <dbReference type="SAM" id="Phobius"/>
    </source>
</evidence>
<reference evidence="2" key="1">
    <citation type="submission" date="2021-06" db="EMBL/GenBank/DDBJ databases">
        <authorList>
            <person name="Kallberg Y."/>
            <person name="Tangrot J."/>
            <person name="Rosling A."/>
        </authorList>
    </citation>
    <scope>NUCLEOTIDE SEQUENCE</scope>
    <source>
        <strain evidence="2">FL130A</strain>
    </source>
</reference>
<dbReference type="AlphaFoldDB" id="A0A9N9ERQ8"/>
<keyword evidence="1" id="KW-0812">Transmembrane</keyword>
<keyword evidence="3" id="KW-1185">Reference proteome</keyword>
<comment type="caution">
    <text evidence="2">The sequence shown here is derived from an EMBL/GenBank/DDBJ whole genome shotgun (WGS) entry which is preliminary data.</text>
</comment>
<dbReference type="OrthoDB" id="5854875at2759"/>
<dbReference type="EMBL" id="CAJVPS010016901">
    <property type="protein sequence ID" value="CAG8691625.1"/>
    <property type="molecule type" value="Genomic_DNA"/>
</dbReference>
<evidence type="ECO:0000313" key="3">
    <source>
        <dbReference type="Proteomes" id="UP000789508"/>
    </source>
</evidence>
<keyword evidence="1" id="KW-1133">Transmembrane helix</keyword>
<evidence type="ECO:0000313" key="2">
    <source>
        <dbReference type="EMBL" id="CAG8691625.1"/>
    </source>
</evidence>
<gene>
    <name evidence="2" type="ORF">ALEPTO_LOCUS11230</name>
</gene>
<organism evidence="2 3">
    <name type="scientific">Ambispora leptoticha</name>
    <dbReference type="NCBI Taxonomy" id="144679"/>
    <lineage>
        <taxon>Eukaryota</taxon>
        <taxon>Fungi</taxon>
        <taxon>Fungi incertae sedis</taxon>
        <taxon>Mucoromycota</taxon>
        <taxon>Glomeromycotina</taxon>
        <taxon>Glomeromycetes</taxon>
        <taxon>Archaeosporales</taxon>
        <taxon>Ambisporaceae</taxon>
        <taxon>Ambispora</taxon>
    </lineage>
</organism>
<accession>A0A9N9ERQ8</accession>
<name>A0A9N9ERQ8_9GLOM</name>